<evidence type="ECO:0000256" key="1">
    <source>
        <dbReference type="SAM" id="Phobius"/>
    </source>
</evidence>
<dbReference type="EMBL" id="LAZR01000686">
    <property type="protein sequence ID" value="KKN60688.1"/>
    <property type="molecule type" value="Genomic_DNA"/>
</dbReference>
<keyword evidence="1" id="KW-0472">Membrane</keyword>
<evidence type="ECO:0000313" key="2">
    <source>
        <dbReference type="EMBL" id="KKN60688.1"/>
    </source>
</evidence>
<accession>A0A0F9V455</accession>
<dbReference type="AlphaFoldDB" id="A0A0F9V455"/>
<sequence>MNGNYKIFNDLNKIRSNSVRVLYLSLVLTFVTTSLNIYYTYRTNESARNNFYLLDRGQKLAAVRIKDHKRAVDILCEGHIANFHELFFALEPDLRHIKRNIEGKALYIGDHSVQRLYNRLIDQNYYEDIAKSGYSIEVEMDSAYVDYASYPFPFRFWGKQRILKNGNAEYRNLSSTGYLVETKSTPNNLNGLKIIRFNVNGNEDL</sequence>
<evidence type="ECO:0008006" key="3">
    <source>
        <dbReference type="Google" id="ProtNLM"/>
    </source>
</evidence>
<protein>
    <recommendedName>
        <fullName evidence="3">Conjugative transposon TraK protein</fullName>
    </recommendedName>
</protein>
<comment type="caution">
    <text evidence="2">The sequence shown here is derived from an EMBL/GenBank/DDBJ whole genome shotgun (WGS) entry which is preliminary data.</text>
</comment>
<proteinExistence type="predicted"/>
<gene>
    <name evidence="2" type="ORF">LCGC14_0529570</name>
</gene>
<organism evidence="2">
    <name type="scientific">marine sediment metagenome</name>
    <dbReference type="NCBI Taxonomy" id="412755"/>
    <lineage>
        <taxon>unclassified sequences</taxon>
        <taxon>metagenomes</taxon>
        <taxon>ecological metagenomes</taxon>
    </lineage>
</organism>
<name>A0A0F9V455_9ZZZZ</name>
<keyword evidence="1" id="KW-1133">Transmembrane helix</keyword>
<keyword evidence="1" id="KW-0812">Transmembrane</keyword>
<reference evidence="2" key="1">
    <citation type="journal article" date="2015" name="Nature">
        <title>Complex archaea that bridge the gap between prokaryotes and eukaryotes.</title>
        <authorList>
            <person name="Spang A."/>
            <person name="Saw J.H."/>
            <person name="Jorgensen S.L."/>
            <person name="Zaremba-Niedzwiedzka K."/>
            <person name="Martijn J."/>
            <person name="Lind A.E."/>
            <person name="van Eijk R."/>
            <person name="Schleper C."/>
            <person name="Guy L."/>
            <person name="Ettema T.J."/>
        </authorList>
    </citation>
    <scope>NUCLEOTIDE SEQUENCE</scope>
</reference>
<feature type="transmembrane region" description="Helical" evidence="1">
    <location>
        <begin position="21"/>
        <end position="41"/>
    </location>
</feature>